<dbReference type="SUPFAM" id="SSF52518">
    <property type="entry name" value="Thiamin diphosphate-binding fold (THDP-binding)"/>
    <property type="match status" value="2"/>
</dbReference>
<dbReference type="GO" id="GO:0050660">
    <property type="term" value="F:flavin adenine dinucleotide binding"/>
    <property type="evidence" value="ECO:0007669"/>
    <property type="project" value="TreeGrafter"/>
</dbReference>
<dbReference type="GO" id="GO:0009097">
    <property type="term" value="P:isoleucine biosynthetic process"/>
    <property type="evidence" value="ECO:0007669"/>
    <property type="project" value="TreeGrafter"/>
</dbReference>
<dbReference type="InterPro" id="IPR012001">
    <property type="entry name" value="Thiamin_PyroP_enz_TPP-bd_dom"/>
</dbReference>
<dbReference type="InterPro" id="IPR045229">
    <property type="entry name" value="TPP_enz"/>
</dbReference>
<feature type="domain" description="Thiamine pyrophosphate enzyme central" evidence="5">
    <location>
        <begin position="138"/>
        <end position="276"/>
    </location>
</feature>
<keyword evidence="3 4" id="KW-0786">Thiamine pyrophosphate</keyword>
<evidence type="ECO:0000259" key="6">
    <source>
        <dbReference type="Pfam" id="PF02775"/>
    </source>
</evidence>
<dbReference type="EC" id="2.2.1.6" evidence="8"/>
<evidence type="ECO:0000256" key="1">
    <source>
        <dbReference type="ARBA" id="ARBA00001964"/>
    </source>
</evidence>
<name>A0A3B0RWW3_9ZZZZ</name>
<dbReference type="Pfam" id="PF00205">
    <property type="entry name" value="TPP_enzyme_M"/>
    <property type="match status" value="1"/>
</dbReference>
<proteinExistence type="inferred from homology"/>
<accession>A0A3B0RWW3</accession>
<dbReference type="InterPro" id="IPR011766">
    <property type="entry name" value="TPP_enzyme_TPP-bd"/>
</dbReference>
<dbReference type="GO" id="GO:0005948">
    <property type="term" value="C:acetolactate synthase complex"/>
    <property type="evidence" value="ECO:0007669"/>
    <property type="project" value="TreeGrafter"/>
</dbReference>
<dbReference type="PANTHER" id="PTHR18968">
    <property type="entry name" value="THIAMINE PYROPHOSPHATE ENZYMES"/>
    <property type="match status" value="1"/>
</dbReference>
<dbReference type="GO" id="GO:0003984">
    <property type="term" value="F:acetolactate synthase activity"/>
    <property type="evidence" value="ECO:0007669"/>
    <property type="project" value="UniProtKB-EC"/>
</dbReference>
<dbReference type="Gene3D" id="3.40.50.970">
    <property type="match status" value="2"/>
</dbReference>
<evidence type="ECO:0000313" key="8">
    <source>
        <dbReference type="EMBL" id="VAV98030.1"/>
    </source>
</evidence>
<dbReference type="GO" id="GO:0030976">
    <property type="term" value="F:thiamine pyrophosphate binding"/>
    <property type="evidence" value="ECO:0007669"/>
    <property type="project" value="InterPro"/>
</dbReference>
<dbReference type="PANTHER" id="PTHR18968:SF166">
    <property type="entry name" value="2-HYDROXYACYL-COA LYASE 2"/>
    <property type="match status" value="1"/>
</dbReference>
<keyword evidence="8" id="KW-0808">Transferase</keyword>
<dbReference type="EMBL" id="UOEJ01000095">
    <property type="protein sequence ID" value="VAV98030.1"/>
    <property type="molecule type" value="Genomic_DNA"/>
</dbReference>
<comment type="cofactor">
    <cofactor evidence="1">
        <name>thiamine diphosphate</name>
        <dbReference type="ChEBI" id="CHEBI:58937"/>
    </cofactor>
</comment>
<dbReference type="Pfam" id="PF02776">
    <property type="entry name" value="TPP_enzyme_N"/>
    <property type="match status" value="1"/>
</dbReference>
<evidence type="ECO:0000256" key="3">
    <source>
        <dbReference type="ARBA" id="ARBA00023052"/>
    </source>
</evidence>
<sequence length="518" mass="55792">MAHAIGKLTNSMGVCFGTVGPGATNMLPGVAAAWADNIPLLVLTPNNPSRSIDPGKDLLQSADHIALYKSITKWSATIRYADRAAELIERAIYIAQSGRPGPVHLDIPVDIGASFCDYDPETIPSIKIPKPAPASQDLAQVVDLLSNASRPVLIAGGGVARADGIEEFRDLVKITGFPATTTMNGRGVVPENDDAYIGCGGILAGHGALKALQEADVILSVGCKFSSWIPVNKPPEYPMIKGQKIIQVDIDDETLGRSVPIAMGLVSDAKEFLTMLNDALKGVSFNVDKKWDEGIHVAHQGYRKEINDLADQITTENTNILNEAAAARKIAELMPEDAIIVVDGGQTMEWGHSFLKPTHPKNYLFAPGMGHLGFGLPFANSAKLLNPDRPVVLVTGDGAMCCTGQELETAARCGLNVITIVFNDSAWGMYRPFGELLFENQDFGQKLTNVKFADLAKSYGCIGEEVTLETLPDAFNRALKANRPVVLDLHVDFTSHPMDFFWLGVVFENVNFTPVLPS</sequence>
<comment type="similarity">
    <text evidence="2 4">Belongs to the TPP enzyme family.</text>
</comment>
<dbReference type="CDD" id="cd07035">
    <property type="entry name" value="TPP_PYR_POX_like"/>
    <property type="match status" value="1"/>
</dbReference>
<gene>
    <name evidence="8" type="ORF">MNBD_ALPHA01-2389</name>
</gene>
<dbReference type="Gene3D" id="3.40.50.1220">
    <property type="entry name" value="TPP-binding domain"/>
    <property type="match status" value="1"/>
</dbReference>
<dbReference type="InterPro" id="IPR012000">
    <property type="entry name" value="Thiamin_PyroP_enz_cen_dom"/>
</dbReference>
<organism evidence="8">
    <name type="scientific">hydrothermal vent metagenome</name>
    <dbReference type="NCBI Taxonomy" id="652676"/>
    <lineage>
        <taxon>unclassified sequences</taxon>
        <taxon>metagenomes</taxon>
        <taxon>ecological metagenomes</taxon>
    </lineage>
</organism>
<dbReference type="Pfam" id="PF02775">
    <property type="entry name" value="TPP_enzyme_C"/>
    <property type="match status" value="1"/>
</dbReference>
<evidence type="ECO:0000256" key="4">
    <source>
        <dbReference type="RuleBase" id="RU362132"/>
    </source>
</evidence>
<reference evidence="8" key="1">
    <citation type="submission" date="2018-06" db="EMBL/GenBank/DDBJ databases">
        <authorList>
            <person name="Zhirakovskaya E."/>
        </authorList>
    </citation>
    <scope>NUCLEOTIDE SEQUENCE</scope>
</reference>
<evidence type="ECO:0000259" key="7">
    <source>
        <dbReference type="Pfam" id="PF02776"/>
    </source>
</evidence>
<dbReference type="InterPro" id="IPR029035">
    <property type="entry name" value="DHS-like_NAD/FAD-binding_dom"/>
</dbReference>
<feature type="domain" description="Thiamine pyrophosphate enzyme TPP-binding" evidence="6">
    <location>
        <begin position="343"/>
        <end position="488"/>
    </location>
</feature>
<feature type="domain" description="Thiamine pyrophosphate enzyme N-terminal TPP-binding" evidence="7">
    <location>
        <begin position="1"/>
        <end position="64"/>
    </location>
</feature>
<dbReference type="InterPro" id="IPR029061">
    <property type="entry name" value="THDP-binding"/>
</dbReference>
<dbReference type="SUPFAM" id="SSF52467">
    <property type="entry name" value="DHS-like NAD/FAD-binding domain"/>
    <property type="match status" value="1"/>
</dbReference>
<dbReference type="GO" id="GO:0000287">
    <property type="term" value="F:magnesium ion binding"/>
    <property type="evidence" value="ECO:0007669"/>
    <property type="project" value="InterPro"/>
</dbReference>
<protein>
    <submittedName>
        <fullName evidence="8">Acetolactate synthase large subunit</fullName>
        <ecNumber evidence="8">2.2.1.6</ecNumber>
    </submittedName>
</protein>
<evidence type="ECO:0000256" key="2">
    <source>
        <dbReference type="ARBA" id="ARBA00007812"/>
    </source>
</evidence>
<dbReference type="GO" id="GO:0009099">
    <property type="term" value="P:L-valine biosynthetic process"/>
    <property type="evidence" value="ECO:0007669"/>
    <property type="project" value="TreeGrafter"/>
</dbReference>
<dbReference type="AlphaFoldDB" id="A0A3B0RWW3"/>
<evidence type="ECO:0000259" key="5">
    <source>
        <dbReference type="Pfam" id="PF00205"/>
    </source>
</evidence>